<proteinExistence type="predicted"/>
<dbReference type="EMBL" id="AZEZ01000025">
    <property type="protein sequence ID" value="KRL44914.1"/>
    <property type="molecule type" value="Genomic_DNA"/>
</dbReference>
<name>A0A0R1QS69_9LACO</name>
<feature type="transmembrane region" description="Helical" evidence="1">
    <location>
        <begin position="180"/>
        <end position="198"/>
    </location>
</feature>
<dbReference type="NCBIfam" id="TIGR00254">
    <property type="entry name" value="GGDEF"/>
    <property type="match status" value="1"/>
</dbReference>
<dbReference type="GO" id="GO:0005886">
    <property type="term" value="C:plasma membrane"/>
    <property type="evidence" value="ECO:0007669"/>
    <property type="project" value="TreeGrafter"/>
</dbReference>
<protein>
    <submittedName>
        <fullName evidence="3">Protein containing diguanylate cyclase phosphodiesterase domain 1 (Ggdef)</fullName>
    </submittedName>
</protein>
<dbReference type="InterPro" id="IPR000160">
    <property type="entry name" value="GGDEF_dom"/>
</dbReference>
<organism evidence="3 4">
    <name type="scientific">Companilactobacillus mindensis DSM 14500</name>
    <dbReference type="NCBI Taxonomy" id="1423770"/>
    <lineage>
        <taxon>Bacteria</taxon>
        <taxon>Bacillati</taxon>
        <taxon>Bacillota</taxon>
        <taxon>Bacilli</taxon>
        <taxon>Lactobacillales</taxon>
        <taxon>Lactobacillaceae</taxon>
        <taxon>Companilactobacillus</taxon>
    </lineage>
</organism>
<feature type="transmembrane region" description="Helical" evidence="1">
    <location>
        <begin position="149"/>
        <end position="165"/>
    </location>
</feature>
<evidence type="ECO:0000313" key="4">
    <source>
        <dbReference type="Proteomes" id="UP000050872"/>
    </source>
</evidence>
<dbReference type="GO" id="GO:0043709">
    <property type="term" value="P:cell adhesion involved in single-species biofilm formation"/>
    <property type="evidence" value="ECO:0007669"/>
    <property type="project" value="TreeGrafter"/>
</dbReference>
<feature type="transmembrane region" description="Helical" evidence="1">
    <location>
        <begin position="48"/>
        <end position="66"/>
    </location>
</feature>
<dbReference type="PANTHER" id="PTHR45138">
    <property type="entry name" value="REGULATORY COMPONENTS OF SENSORY TRANSDUCTION SYSTEM"/>
    <property type="match status" value="1"/>
</dbReference>
<dbReference type="Proteomes" id="UP000050872">
    <property type="component" value="Unassembled WGS sequence"/>
</dbReference>
<accession>A0A0R1QS69</accession>
<dbReference type="AlphaFoldDB" id="A0A0R1QS69"/>
<dbReference type="SUPFAM" id="SSF55073">
    <property type="entry name" value="Nucleotide cyclase"/>
    <property type="match status" value="1"/>
</dbReference>
<keyword evidence="1" id="KW-0472">Membrane</keyword>
<keyword evidence="4" id="KW-1185">Reference proteome</keyword>
<evidence type="ECO:0000259" key="2">
    <source>
        <dbReference type="PROSITE" id="PS50887"/>
    </source>
</evidence>
<dbReference type="InterPro" id="IPR029787">
    <property type="entry name" value="Nucleotide_cyclase"/>
</dbReference>
<keyword evidence="1" id="KW-0812">Transmembrane</keyword>
<dbReference type="CDD" id="cd01949">
    <property type="entry name" value="GGDEF"/>
    <property type="match status" value="1"/>
</dbReference>
<keyword evidence="1" id="KW-1133">Transmembrane helix</keyword>
<dbReference type="PANTHER" id="PTHR45138:SF9">
    <property type="entry name" value="DIGUANYLATE CYCLASE DGCM-RELATED"/>
    <property type="match status" value="1"/>
</dbReference>
<dbReference type="PROSITE" id="PS50887">
    <property type="entry name" value="GGDEF"/>
    <property type="match status" value="1"/>
</dbReference>
<dbReference type="PATRIC" id="fig|1423770.3.peg.1463"/>
<dbReference type="Gene3D" id="3.30.70.270">
    <property type="match status" value="1"/>
</dbReference>
<dbReference type="GO" id="GO:1902201">
    <property type="term" value="P:negative regulation of bacterial-type flagellum-dependent cell motility"/>
    <property type="evidence" value="ECO:0007669"/>
    <property type="project" value="TreeGrafter"/>
</dbReference>
<reference evidence="3 4" key="1">
    <citation type="journal article" date="2015" name="Genome Announc.">
        <title>Expanding the biotechnology potential of lactobacilli through comparative genomics of 213 strains and associated genera.</title>
        <authorList>
            <person name="Sun Z."/>
            <person name="Harris H.M."/>
            <person name="McCann A."/>
            <person name="Guo C."/>
            <person name="Argimon S."/>
            <person name="Zhang W."/>
            <person name="Yang X."/>
            <person name="Jeffery I.B."/>
            <person name="Cooney J.C."/>
            <person name="Kagawa T.F."/>
            <person name="Liu W."/>
            <person name="Song Y."/>
            <person name="Salvetti E."/>
            <person name="Wrobel A."/>
            <person name="Rasinkangas P."/>
            <person name="Parkhill J."/>
            <person name="Rea M.C."/>
            <person name="O'Sullivan O."/>
            <person name="Ritari J."/>
            <person name="Douillard F.P."/>
            <person name="Paul Ross R."/>
            <person name="Yang R."/>
            <person name="Briner A.E."/>
            <person name="Felis G.E."/>
            <person name="de Vos W.M."/>
            <person name="Barrangou R."/>
            <person name="Klaenhammer T.R."/>
            <person name="Caufield P.W."/>
            <person name="Cui Y."/>
            <person name="Zhang H."/>
            <person name="O'Toole P.W."/>
        </authorList>
    </citation>
    <scope>NUCLEOTIDE SEQUENCE [LARGE SCALE GENOMIC DNA]</scope>
    <source>
        <strain evidence="3 4">DSM 14500</strain>
    </source>
</reference>
<evidence type="ECO:0000313" key="3">
    <source>
        <dbReference type="EMBL" id="KRL44914.1"/>
    </source>
</evidence>
<dbReference type="SMART" id="SM00267">
    <property type="entry name" value="GGDEF"/>
    <property type="match status" value="1"/>
</dbReference>
<evidence type="ECO:0000256" key="1">
    <source>
        <dbReference type="SAM" id="Phobius"/>
    </source>
</evidence>
<dbReference type="Pfam" id="PF00990">
    <property type="entry name" value="GGDEF"/>
    <property type="match status" value="1"/>
</dbReference>
<feature type="domain" description="GGDEF" evidence="2">
    <location>
        <begin position="241"/>
        <end position="375"/>
    </location>
</feature>
<dbReference type="RefSeq" id="WP_057887533.1">
    <property type="nucleotide sequence ID" value="NZ_AZEZ01000025.1"/>
</dbReference>
<dbReference type="InterPro" id="IPR043128">
    <property type="entry name" value="Rev_trsase/Diguanyl_cyclase"/>
</dbReference>
<dbReference type="GO" id="GO:0052621">
    <property type="term" value="F:diguanylate cyclase activity"/>
    <property type="evidence" value="ECO:0007669"/>
    <property type="project" value="TreeGrafter"/>
</dbReference>
<gene>
    <name evidence="3" type="ORF">FD29_GL001426</name>
</gene>
<dbReference type="STRING" id="1423770.FD29_GL001426"/>
<dbReference type="FunFam" id="3.30.70.270:FF:000001">
    <property type="entry name" value="Diguanylate cyclase domain protein"/>
    <property type="match status" value="1"/>
</dbReference>
<dbReference type="OrthoDB" id="9759607at2"/>
<sequence>MTWNVWRVSPFITGLFFVLGVFTFYQVLYDELKSYVHRKNLNIDDDKLNAWFGILYVLILIFSMQASVVGTAISWEFMNFQLLALIFCAYFLNIRMKYYYFIPIMLFYLAFNGSIGYWESWCHGITLICYYETLNYFRRKQGNTYTFKAYILPGAFFCALLWLYMKIKFGFSWKVYGEEYLYLMIFMAFQYSYVTMILRDGQLKMHLLEFANHDALTKIENYAAYESEMQHLFNNSTNNKLDLSMMMFDIDHFKQVNDTYGHLAGDKVLQHTASVVQTIIEANDSKIKFYRTGGEEFNILFPGYDLQATKSIVKQIFAALNHLDVDINGKKINISISVGVSMIAKADSKPNDFYTRVDQNLYHSKRNGRMQITAA</sequence>
<feature type="transmembrane region" description="Helical" evidence="1">
    <location>
        <begin position="6"/>
        <end position="28"/>
    </location>
</feature>
<dbReference type="InterPro" id="IPR050469">
    <property type="entry name" value="Diguanylate_Cyclase"/>
</dbReference>
<comment type="caution">
    <text evidence="3">The sequence shown here is derived from an EMBL/GenBank/DDBJ whole genome shotgun (WGS) entry which is preliminary data.</text>
</comment>
<feature type="transmembrane region" description="Helical" evidence="1">
    <location>
        <begin position="98"/>
        <end position="115"/>
    </location>
</feature>
<feature type="transmembrane region" description="Helical" evidence="1">
    <location>
        <begin position="72"/>
        <end position="91"/>
    </location>
</feature>